<proteinExistence type="predicted"/>
<evidence type="ECO:0000256" key="2">
    <source>
        <dbReference type="SAM" id="SignalP"/>
    </source>
</evidence>
<keyword evidence="4" id="KW-1185">Reference proteome</keyword>
<evidence type="ECO:0000256" key="1">
    <source>
        <dbReference type="SAM" id="MobiDB-lite"/>
    </source>
</evidence>
<feature type="chain" id="PRO_5043684943" evidence="2">
    <location>
        <begin position="20"/>
        <end position="294"/>
    </location>
</feature>
<feature type="signal peptide" evidence="2">
    <location>
        <begin position="1"/>
        <end position="19"/>
    </location>
</feature>
<name>A0AAV1NXQ4_SCOSC</name>
<dbReference type="Proteomes" id="UP001314229">
    <property type="component" value="Unassembled WGS sequence"/>
</dbReference>
<evidence type="ECO:0000313" key="3">
    <source>
        <dbReference type="EMBL" id="CAK6964357.1"/>
    </source>
</evidence>
<feature type="region of interest" description="Disordered" evidence="1">
    <location>
        <begin position="148"/>
        <end position="171"/>
    </location>
</feature>
<evidence type="ECO:0000313" key="4">
    <source>
        <dbReference type="Proteomes" id="UP001314229"/>
    </source>
</evidence>
<feature type="region of interest" description="Disordered" evidence="1">
    <location>
        <begin position="198"/>
        <end position="233"/>
    </location>
</feature>
<dbReference type="EMBL" id="CAWUFR010000071">
    <property type="protein sequence ID" value="CAK6964357.1"/>
    <property type="molecule type" value="Genomic_DNA"/>
</dbReference>
<comment type="caution">
    <text evidence="3">The sequence shown here is derived from an EMBL/GenBank/DDBJ whole genome shotgun (WGS) entry which is preliminary data.</text>
</comment>
<reference evidence="3 4" key="1">
    <citation type="submission" date="2024-01" db="EMBL/GenBank/DDBJ databases">
        <authorList>
            <person name="Alioto T."/>
            <person name="Alioto T."/>
            <person name="Gomez Garrido J."/>
        </authorList>
    </citation>
    <scope>NUCLEOTIDE SEQUENCE [LARGE SCALE GENOMIC DNA]</scope>
</reference>
<accession>A0AAV1NXQ4</accession>
<gene>
    <name evidence="3" type="ORF">FSCOSCO3_A012313</name>
</gene>
<organism evidence="3 4">
    <name type="scientific">Scomber scombrus</name>
    <name type="common">Atlantic mackerel</name>
    <name type="synonym">Scomber vernalis</name>
    <dbReference type="NCBI Taxonomy" id="13677"/>
    <lineage>
        <taxon>Eukaryota</taxon>
        <taxon>Metazoa</taxon>
        <taxon>Chordata</taxon>
        <taxon>Craniata</taxon>
        <taxon>Vertebrata</taxon>
        <taxon>Euteleostomi</taxon>
        <taxon>Actinopterygii</taxon>
        <taxon>Neopterygii</taxon>
        <taxon>Teleostei</taxon>
        <taxon>Neoteleostei</taxon>
        <taxon>Acanthomorphata</taxon>
        <taxon>Pelagiaria</taxon>
        <taxon>Scombriformes</taxon>
        <taxon>Scombridae</taxon>
        <taxon>Scomber</taxon>
    </lineage>
</organism>
<dbReference type="AlphaFoldDB" id="A0AAV1NXQ4"/>
<sequence length="294" mass="31987">MFVPLVVFLSAVGLHSVAAGGVYCAKTARARAAAMGLDYPGVHGALDLSGPAHLEMHPSPSLLRPPIYNNNVPNMAHYRPNQPAVSPLYDWTHKQADPRSSESTTLLQRHGTYTPVQTEYTTDQLLSFPRGHSVSNHKSNFEEVKHVAPPTLAEASGQSDPVNRDPQGRNKPLSFVYNKHDLVVDGSVPNRHGMSLSGFNLPQSRGHGTYQRGPGLTGYGPGREVPRLGSSRFTNRDHVSALTSHGSAVGRPERIRIPGRHAQSLHRHLNVKRFAPGNFISGLIRLIKPKSGPN</sequence>
<keyword evidence="2" id="KW-0732">Signal</keyword>
<protein>
    <submittedName>
        <fullName evidence="3">Uncharacterized protein LOC121905832</fullName>
    </submittedName>
</protein>